<accession>A0ABD2YU19</accession>
<feature type="compositionally biased region" description="Basic and acidic residues" evidence="1">
    <location>
        <begin position="462"/>
        <end position="475"/>
    </location>
</feature>
<feature type="non-terminal residue" evidence="2">
    <location>
        <position position="1"/>
    </location>
</feature>
<name>A0ABD2YU19_9GENT</name>
<reference evidence="2 3" key="1">
    <citation type="submission" date="2024-11" db="EMBL/GenBank/DDBJ databases">
        <title>A near-complete genome assembly of Cinchona calisaya.</title>
        <authorList>
            <person name="Lian D.C."/>
            <person name="Zhao X.W."/>
            <person name="Wei L."/>
        </authorList>
    </citation>
    <scope>NUCLEOTIDE SEQUENCE [LARGE SCALE GENOMIC DNA]</scope>
    <source>
        <tissue evidence="2">Nenye</tissue>
    </source>
</reference>
<gene>
    <name evidence="2" type="ORF">ACH5RR_029472</name>
</gene>
<dbReference type="AlphaFoldDB" id="A0ABD2YU19"/>
<evidence type="ECO:0000313" key="3">
    <source>
        <dbReference type="Proteomes" id="UP001630127"/>
    </source>
</evidence>
<proteinExistence type="predicted"/>
<evidence type="ECO:0000256" key="1">
    <source>
        <dbReference type="SAM" id="MobiDB-lite"/>
    </source>
</evidence>
<evidence type="ECO:0000313" key="2">
    <source>
        <dbReference type="EMBL" id="KAL3510071.1"/>
    </source>
</evidence>
<feature type="compositionally biased region" description="Polar residues" evidence="1">
    <location>
        <begin position="300"/>
        <end position="309"/>
    </location>
</feature>
<feature type="compositionally biased region" description="Polar residues" evidence="1">
    <location>
        <begin position="441"/>
        <end position="460"/>
    </location>
</feature>
<feature type="region of interest" description="Disordered" evidence="1">
    <location>
        <begin position="439"/>
        <end position="480"/>
    </location>
</feature>
<keyword evidence="3" id="KW-1185">Reference proteome</keyword>
<feature type="region of interest" description="Disordered" evidence="1">
    <location>
        <begin position="13"/>
        <end position="48"/>
    </location>
</feature>
<organism evidence="2 3">
    <name type="scientific">Cinchona calisaya</name>
    <dbReference type="NCBI Taxonomy" id="153742"/>
    <lineage>
        <taxon>Eukaryota</taxon>
        <taxon>Viridiplantae</taxon>
        <taxon>Streptophyta</taxon>
        <taxon>Embryophyta</taxon>
        <taxon>Tracheophyta</taxon>
        <taxon>Spermatophyta</taxon>
        <taxon>Magnoliopsida</taxon>
        <taxon>eudicotyledons</taxon>
        <taxon>Gunneridae</taxon>
        <taxon>Pentapetalae</taxon>
        <taxon>asterids</taxon>
        <taxon>lamiids</taxon>
        <taxon>Gentianales</taxon>
        <taxon>Rubiaceae</taxon>
        <taxon>Cinchonoideae</taxon>
        <taxon>Cinchoneae</taxon>
        <taxon>Cinchona</taxon>
    </lineage>
</organism>
<feature type="compositionally biased region" description="Polar residues" evidence="1">
    <location>
        <begin position="25"/>
        <end position="37"/>
    </location>
</feature>
<sequence length="540" mass="60701">VLAKEQSKEFFEIPKSIEGAPKRAPQTTPLADSQTRKQWVPEGTTVGEKPDYKVSGNFGLVSHEKEVVPSYSQVPKASLATVQGMVDPKCTTLTADGVIASSPAADMTLVEPESLEALGGSLANGWQSSADDGRISLDLSRVETPLSTLPSLCLGMPCMDYSHMVERDFWPRVVLNGSERMELWSDLNSSAPSIKGTIACLRHTARKNNRHDYSYMDHFCNMRLGRGSKIDPIALTSKSDSKATEYNTNDESWSDDEIYPKDDSEQEDSQNKSFYDYPIEDDEEVEDRSDDNETPFKMGNSKQIGGNSVQKDLMPVDLNQPLKEKGTIDANKGKASMCLPYLLLGQSQQAKEETLFARARMWIPTLEKIWDDKFEEELKAYPAMFVKALFDLKDEYDLLEIRVEDLTYMTMKKYKAPVSTSQLPQQFTTETVNDECKNLNEENPQNVSSTSPKLEAQDSQADIDKTHASGDKGLVEEPDGDVLEDNLGLDTVLDDHEIRLTYYPANVQQPPFESRMADDIMNFCNFHSPWFKSFENFLIQ</sequence>
<feature type="region of interest" description="Disordered" evidence="1">
    <location>
        <begin position="236"/>
        <end position="309"/>
    </location>
</feature>
<dbReference type="Proteomes" id="UP001630127">
    <property type="component" value="Unassembled WGS sequence"/>
</dbReference>
<dbReference type="EMBL" id="JBJUIK010000012">
    <property type="protein sequence ID" value="KAL3510071.1"/>
    <property type="molecule type" value="Genomic_DNA"/>
</dbReference>
<protein>
    <submittedName>
        <fullName evidence="2">Uncharacterized protein</fullName>
    </submittedName>
</protein>
<feature type="compositionally biased region" description="Acidic residues" evidence="1">
    <location>
        <begin position="278"/>
        <end position="293"/>
    </location>
</feature>
<comment type="caution">
    <text evidence="2">The sequence shown here is derived from an EMBL/GenBank/DDBJ whole genome shotgun (WGS) entry which is preliminary data.</text>
</comment>